<gene>
    <name evidence="3" type="ORF">AB1Y20_015473</name>
</gene>
<reference evidence="3 4" key="1">
    <citation type="journal article" date="2024" name="Science">
        <title>Giant polyketide synthase enzymes in the biosynthesis of giant marine polyether toxins.</title>
        <authorList>
            <person name="Fallon T.R."/>
            <person name="Shende V.V."/>
            <person name="Wierzbicki I.H."/>
            <person name="Pendleton A.L."/>
            <person name="Watervoot N.F."/>
            <person name="Auber R.P."/>
            <person name="Gonzalez D.J."/>
            <person name="Wisecaver J.H."/>
            <person name="Moore B.S."/>
        </authorList>
    </citation>
    <scope>NUCLEOTIDE SEQUENCE [LARGE SCALE GENOMIC DNA]</scope>
    <source>
        <strain evidence="3 4">12B1</strain>
    </source>
</reference>
<organism evidence="3 4">
    <name type="scientific">Prymnesium parvum</name>
    <name type="common">Toxic golden alga</name>
    <dbReference type="NCBI Taxonomy" id="97485"/>
    <lineage>
        <taxon>Eukaryota</taxon>
        <taxon>Haptista</taxon>
        <taxon>Haptophyta</taxon>
        <taxon>Prymnesiophyceae</taxon>
        <taxon>Prymnesiales</taxon>
        <taxon>Prymnesiaceae</taxon>
        <taxon>Prymnesium</taxon>
    </lineage>
</organism>
<feature type="compositionally biased region" description="Low complexity" evidence="1">
    <location>
        <begin position="226"/>
        <end position="236"/>
    </location>
</feature>
<evidence type="ECO:0000256" key="2">
    <source>
        <dbReference type="SAM" id="Phobius"/>
    </source>
</evidence>
<dbReference type="Proteomes" id="UP001515480">
    <property type="component" value="Unassembled WGS sequence"/>
</dbReference>
<protein>
    <recommendedName>
        <fullName evidence="5">DUF2854 domain-containing protein</fullName>
    </recommendedName>
</protein>
<keyword evidence="2" id="KW-0472">Membrane</keyword>
<feature type="region of interest" description="Disordered" evidence="1">
    <location>
        <begin position="217"/>
        <end position="236"/>
    </location>
</feature>
<name>A0AB34K0B4_PRYPA</name>
<dbReference type="PANTHER" id="PTHR35551:SF1">
    <property type="entry name" value="ACCLIMATION OF PHOTOSYNTHESIS TO ENVIRONMENT"/>
    <property type="match status" value="1"/>
</dbReference>
<evidence type="ECO:0000313" key="3">
    <source>
        <dbReference type="EMBL" id="KAL1526777.1"/>
    </source>
</evidence>
<dbReference type="AlphaFoldDB" id="A0AB34K0B4"/>
<keyword evidence="2" id="KW-1133">Transmembrane helix</keyword>
<proteinExistence type="predicted"/>
<dbReference type="PANTHER" id="PTHR35551">
    <property type="match status" value="1"/>
</dbReference>
<keyword evidence="2" id="KW-0812">Transmembrane</keyword>
<dbReference type="Pfam" id="PF11016">
    <property type="entry name" value="DUF2854"/>
    <property type="match status" value="1"/>
</dbReference>
<sequence length="236" mass="25209">MDFGGPKYKMDAEAGEVANVPFEVRFSIGNLVTGSGAVLFVYCLGSYLLNNGQVDFVSTLGFVYAIPALVGGLALKYAELPPVPLETSAAAEAAREAKATTIQAKILSDATRFTYGDAHMEDPLKALKLSPRGMGPPTLVSLAEEVASTGGYALKMRFFAPNTPYRVWKDRAPRYARFFGPGVRAELKLVSVEKKLVELSLITIAEGEADEPLEVMPDGTRRPVLSAATEEAASSA</sequence>
<evidence type="ECO:0000256" key="1">
    <source>
        <dbReference type="SAM" id="MobiDB-lite"/>
    </source>
</evidence>
<accession>A0AB34K0B4</accession>
<dbReference type="InterPro" id="IPR021275">
    <property type="entry name" value="DUF2854"/>
</dbReference>
<feature type="transmembrane region" description="Helical" evidence="2">
    <location>
        <begin position="28"/>
        <end position="49"/>
    </location>
</feature>
<feature type="transmembrane region" description="Helical" evidence="2">
    <location>
        <begin position="56"/>
        <end position="75"/>
    </location>
</feature>
<evidence type="ECO:0000313" key="4">
    <source>
        <dbReference type="Proteomes" id="UP001515480"/>
    </source>
</evidence>
<evidence type="ECO:0008006" key="5">
    <source>
        <dbReference type="Google" id="ProtNLM"/>
    </source>
</evidence>
<comment type="caution">
    <text evidence="3">The sequence shown here is derived from an EMBL/GenBank/DDBJ whole genome shotgun (WGS) entry which is preliminary data.</text>
</comment>
<dbReference type="EMBL" id="JBGBPQ010000003">
    <property type="protein sequence ID" value="KAL1526777.1"/>
    <property type="molecule type" value="Genomic_DNA"/>
</dbReference>
<keyword evidence="4" id="KW-1185">Reference proteome</keyword>